<dbReference type="Pfam" id="PF01263">
    <property type="entry name" value="Aldose_epim"/>
    <property type="match status" value="1"/>
</dbReference>
<evidence type="ECO:0000313" key="6">
    <source>
        <dbReference type="EMBL" id="CDG81492.1"/>
    </source>
</evidence>
<dbReference type="HOGENOM" id="CLU_048345_2_0_4"/>
<sequence length="278" mass="29903">MSMTTFGALPAVRISAPDGAHATVTLYGGHLVSWTTADGQERLFCSALSALDGSKAIRGGVPLIFPQFSERGTGLRHGFARIAHWRLSGNGSDDDGAYAEFSLAPSDLPAPLASAWPFAFALTLRVTLHGNRLAIDFTVANTGTQAFPFSAALHSYHQVGDFQSSRLAGLQDVHFSDPQHSDAIQREAVLSFDDKLDRLYRQVPGPLTLSAGDATLQLEQQGFTDAVVWNPGAADSRALNDMSDDEYRRFICIEAALIAPATLAPGQSWSGRQQLNWS</sequence>
<dbReference type="RefSeq" id="WP_038489047.1">
    <property type="nucleotide sequence ID" value="NZ_BCTH01000050.1"/>
</dbReference>
<accession>W0V2L1</accession>
<dbReference type="CDD" id="cd09020">
    <property type="entry name" value="D-hex-6-P-epi_like"/>
    <property type="match status" value="1"/>
</dbReference>
<dbReference type="PANTHER" id="PTHR11122">
    <property type="entry name" value="APOSPORY-ASSOCIATED PROTEIN C-RELATED"/>
    <property type="match status" value="1"/>
</dbReference>
<dbReference type="AlphaFoldDB" id="W0V2L1"/>
<dbReference type="eggNOG" id="COG0676">
    <property type="taxonomic scope" value="Bacteria"/>
</dbReference>
<name>W0V2L1_9BURK</name>
<evidence type="ECO:0000313" key="7">
    <source>
        <dbReference type="Proteomes" id="UP000027604"/>
    </source>
</evidence>
<dbReference type="EC" id="5.1.3.15" evidence="4"/>
<feature type="active site" evidence="5">
    <location>
        <position position="154"/>
    </location>
</feature>
<gene>
    <name evidence="6" type="ORF">GJA_835</name>
</gene>
<dbReference type="PANTHER" id="PTHR11122:SF13">
    <property type="entry name" value="GLUCOSE-6-PHOSPHATE 1-EPIMERASE"/>
    <property type="match status" value="1"/>
</dbReference>
<dbReference type="InterPro" id="IPR008183">
    <property type="entry name" value="Aldose_1/G6P_1-epimerase"/>
</dbReference>
<dbReference type="GO" id="GO:0005975">
    <property type="term" value="P:carbohydrate metabolic process"/>
    <property type="evidence" value="ECO:0007669"/>
    <property type="project" value="InterPro"/>
</dbReference>
<dbReference type="EMBL" id="HG322949">
    <property type="protein sequence ID" value="CDG81492.1"/>
    <property type="molecule type" value="Genomic_DNA"/>
</dbReference>
<dbReference type="Proteomes" id="UP000027604">
    <property type="component" value="Chromosome I"/>
</dbReference>
<dbReference type="OrthoDB" id="9790727at2"/>
<dbReference type="GO" id="GO:0047938">
    <property type="term" value="F:glucose-6-phosphate 1-epimerase activity"/>
    <property type="evidence" value="ECO:0007669"/>
    <property type="project" value="UniProtKB-UniRule"/>
</dbReference>
<organism evidence="6 7">
    <name type="scientific">Janthinobacterium agaricidamnosum NBRC 102515 = DSM 9628</name>
    <dbReference type="NCBI Taxonomy" id="1349767"/>
    <lineage>
        <taxon>Bacteria</taxon>
        <taxon>Pseudomonadati</taxon>
        <taxon>Pseudomonadota</taxon>
        <taxon>Betaproteobacteria</taxon>
        <taxon>Burkholderiales</taxon>
        <taxon>Oxalobacteraceae</taxon>
        <taxon>Janthinobacterium</taxon>
    </lineage>
</organism>
<evidence type="ECO:0000256" key="2">
    <source>
        <dbReference type="ARBA" id="ARBA00005866"/>
    </source>
</evidence>
<dbReference type="GO" id="GO:0030246">
    <property type="term" value="F:carbohydrate binding"/>
    <property type="evidence" value="ECO:0007669"/>
    <property type="project" value="UniProtKB-UniRule"/>
</dbReference>
<keyword evidence="7" id="KW-1185">Reference proteome</keyword>
<feature type="active site" evidence="5">
    <location>
        <position position="254"/>
    </location>
</feature>
<comment type="similarity">
    <text evidence="2 4">Belongs to the glucose-6-phosphate 1-epimerase family.</text>
</comment>
<dbReference type="InterPro" id="IPR014718">
    <property type="entry name" value="GH-type_carb-bd"/>
</dbReference>
<dbReference type="GO" id="GO:0005737">
    <property type="term" value="C:cytoplasm"/>
    <property type="evidence" value="ECO:0007669"/>
    <property type="project" value="TreeGrafter"/>
</dbReference>
<proteinExistence type="inferred from homology"/>
<evidence type="ECO:0000256" key="1">
    <source>
        <dbReference type="ARBA" id="ARBA00001096"/>
    </source>
</evidence>
<keyword evidence="3 4" id="KW-0413">Isomerase</keyword>
<dbReference type="STRING" id="1349767.GJA_835"/>
<dbReference type="Gene3D" id="2.70.98.10">
    <property type="match status" value="1"/>
</dbReference>
<evidence type="ECO:0000256" key="3">
    <source>
        <dbReference type="ARBA" id="ARBA00023235"/>
    </source>
</evidence>
<dbReference type="SUPFAM" id="SSF74650">
    <property type="entry name" value="Galactose mutarotase-like"/>
    <property type="match status" value="1"/>
</dbReference>
<evidence type="ECO:0000256" key="5">
    <source>
        <dbReference type="PIRSR" id="PIRSR016020-1"/>
    </source>
</evidence>
<dbReference type="InterPro" id="IPR011013">
    <property type="entry name" value="Gal_mutarotase_sf_dom"/>
</dbReference>
<dbReference type="InterPro" id="IPR025532">
    <property type="entry name" value="G6P_1-epimerase"/>
</dbReference>
<dbReference type="PATRIC" id="fig|1349767.4.peg.2539"/>
<reference evidence="6 7" key="1">
    <citation type="journal article" date="2015" name="Genome Announc.">
        <title>Genome Sequence of Mushroom Soft-Rot Pathogen Janthinobacterium agaricidamnosum.</title>
        <authorList>
            <person name="Graupner K."/>
            <person name="Lackner G."/>
            <person name="Hertweck C."/>
        </authorList>
    </citation>
    <scope>NUCLEOTIDE SEQUENCE [LARGE SCALE GENOMIC DNA]</scope>
    <source>
        <strain evidence="7">NBRC 102515 / DSM 9628</strain>
    </source>
</reference>
<dbReference type="KEGG" id="jag:GJA_835"/>
<comment type="catalytic activity">
    <reaction evidence="1">
        <text>alpha-D-glucose 6-phosphate = beta-D-glucose 6-phosphate</text>
        <dbReference type="Rhea" id="RHEA:16249"/>
        <dbReference type="ChEBI" id="CHEBI:58225"/>
        <dbReference type="ChEBI" id="CHEBI:58247"/>
        <dbReference type="EC" id="5.1.3.15"/>
    </reaction>
</comment>
<dbReference type="PIRSF" id="PIRSF016020">
    <property type="entry name" value="PHexose_mutarotase"/>
    <property type="match status" value="1"/>
</dbReference>
<evidence type="ECO:0000256" key="4">
    <source>
        <dbReference type="PIRNR" id="PIRNR016020"/>
    </source>
</evidence>
<protein>
    <recommendedName>
        <fullName evidence="4">Putative glucose-6-phosphate 1-epimerase</fullName>
        <ecNumber evidence="4">5.1.3.15</ecNumber>
    </recommendedName>
</protein>